<dbReference type="FunFam" id="3.30.70.270:FF:000001">
    <property type="entry name" value="Diguanylate cyclase domain protein"/>
    <property type="match status" value="1"/>
</dbReference>
<feature type="domain" description="CHASE" evidence="8">
    <location>
        <begin position="83"/>
        <end position="300"/>
    </location>
</feature>
<evidence type="ECO:0000259" key="6">
    <source>
        <dbReference type="PROSITE" id="PS50112"/>
    </source>
</evidence>
<keyword evidence="3 5" id="KW-1133">Transmembrane helix</keyword>
<evidence type="ECO:0000259" key="7">
    <source>
        <dbReference type="PROSITE" id="PS50113"/>
    </source>
</evidence>
<dbReference type="InterPro" id="IPR052155">
    <property type="entry name" value="Biofilm_reg_signaling"/>
</dbReference>
<dbReference type="NCBIfam" id="TIGR00254">
    <property type="entry name" value="GGDEF"/>
    <property type="match status" value="1"/>
</dbReference>
<name>A0A0F9Z5S5_9ZZZZ</name>
<dbReference type="GO" id="GO:0016020">
    <property type="term" value="C:membrane"/>
    <property type="evidence" value="ECO:0007669"/>
    <property type="project" value="UniProtKB-SubCell"/>
</dbReference>
<feature type="domain" description="PAC" evidence="7">
    <location>
        <begin position="434"/>
        <end position="487"/>
    </location>
</feature>
<dbReference type="InterPro" id="IPR035965">
    <property type="entry name" value="PAS-like_dom_sf"/>
</dbReference>
<evidence type="ECO:0008006" key="11">
    <source>
        <dbReference type="Google" id="ProtNLM"/>
    </source>
</evidence>
<evidence type="ECO:0000256" key="2">
    <source>
        <dbReference type="ARBA" id="ARBA00022692"/>
    </source>
</evidence>
<evidence type="ECO:0000313" key="10">
    <source>
        <dbReference type="EMBL" id="KKO12644.1"/>
    </source>
</evidence>
<dbReference type="InterPro" id="IPR043128">
    <property type="entry name" value="Rev_trsase/Diguanyl_cyclase"/>
</dbReference>
<reference evidence="10" key="1">
    <citation type="journal article" date="2015" name="Nature">
        <title>Complex archaea that bridge the gap between prokaryotes and eukaryotes.</title>
        <authorList>
            <person name="Spang A."/>
            <person name="Saw J.H."/>
            <person name="Jorgensen S.L."/>
            <person name="Zaremba-Niedzwiedzka K."/>
            <person name="Martijn J."/>
            <person name="Lind A.E."/>
            <person name="van Eijk R."/>
            <person name="Schleper C."/>
            <person name="Guy L."/>
            <person name="Ettema T.J."/>
        </authorList>
    </citation>
    <scope>NUCLEOTIDE SEQUENCE</scope>
</reference>
<dbReference type="SMART" id="SM00091">
    <property type="entry name" value="PAS"/>
    <property type="match status" value="2"/>
</dbReference>
<comment type="caution">
    <text evidence="10">The sequence shown here is derived from an EMBL/GenBank/DDBJ whole genome shotgun (WGS) entry which is preliminary data.</text>
</comment>
<comment type="subcellular location">
    <subcellularLocation>
        <location evidence="1">Membrane</location>
    </subcellularLocation>
</comment>
<evidence type="ECO:0000256" key="1">
    <source>
        <dbReference type="ARBA" id="ARBA00004370"/>
    </source>
</evidence>
<evidence type="ECO:0000256" key="5">
    <source>
        <dbReference type="SAM" id="Phobius"/>
    </source>
</evidence>
<dbReference type="AlphaFoldDB" id="A0A0F9Z5S5"/>
<evidence type="ECO:0000259" key="8">
    <source>
        <dbReference type="PROSITE" id="PS50839"/>
    </source>
</evidence>
<protein>
    <recommendedName>
        <fullName evidence="11">Diguanylate cyclase</fullName>
    </recommendedName>
</protein>
<dbReference type="CDD" id="cd01949">
    <property type="entry name" value="GGDEF"/>
    <property type="match status" value="1"/>
</dbReference>
<dbReference type="GO" id="GO:0003824">
    <property type="term" value="F:catalytic activity"/>
    <property type="evidence" value="ECO:0007669"/>
    <property type="project" value="UniProtKB-ARBA"/>
</dbReference>
<dbReference type="InterPro" id="IPR000014">
    <property type="entry name" value="PAS"/>
</dbReference>
<dbReference type="InterPro" id="IPR042240">
    <property type="entry name" value="CHASE_sf"/>
</dbReference>
<dbReference type="PANTHER" id="PTHR44757">
    <property type="entry name" value="DIGUANYLATE CYCLASE DGCP"/>
    <property type="match status" value="1"/>
</dbReference>
<dbReference type="PROSITE" id="PS50839">
    <property type="entry name" value="CHASE"/>
    <property type="match status" value="1"/>
</dbReference>
<sequence>MLDRKRTFSEKWLRVTRISSLVAGVLVVGTLLTLMAWRNAVVVVTLEDQDRFEEETSDSLELIRERMQVYGQVLRGVKGLFVASENVSREEFRSYTEELDLQQNYPGILGIAYALNIEPGRLEQHIAEVQAFGFPQYRVRPEGQRDAYSSILFIEPFSGNNLNAFGFDMYSERVRREAMDRARTSGTLALSGKVSLVQDVDRGPIAGVLLYLALYASEVTGAENNSDELLGWVYAPFSMDILMAGIQLDDSKIAMTIYDGTDPGVEAQLYSSAAESMTAGDLPFSRTEQLDIAQQTWTVSFAADAGFIQPHENTEPEAVLSIGALFTVLMAILTWALASGRERAEARAEVMNRELLETEFRWKSALSGAGHGVWDWNNLTNEVNYNTEWKSMLGYADDEIRDDFSEWQRLLHPLDRERAEATITDFISGKTKDFSLEHRLKTREGHWRWILGRGAIISRTEDGRPARTIGTHTDIDRQKSLELALSESDQRFRGAFESAAVGMALVGLAGEWLEVNQAILDMLQYDEDELLKLTFQDITHPDDLELDLQHLEALTAGKIPSYQMEKRYFCKDGSIIWIVLSASMVRDGNGEPLHYIAQIENITERKELQRRVIYQASHDDLTGLPNRRLLQERLAQTLALSRRHKRSFALMFIDVDHFKHVNDAYGHDVGDELLKWIAEKLSAVVRTSDTLARQGGDEFVLLLSEISAPEDATLVARKVFNAMRDEFDTGVVQLKVSLSVGIAIFDPHHPDSAEDLLRKADVALYQVKRSGRNDFQLYQHEDE</sequence>
<dbReference type="SUPFAM" id="SSF55073">
    <property type="entry name" value="Nucleotide cyclase"/>
    <property type="match status" value="1"/>
</dbReference>
<evidence type="ECO:0000256" key="3">
    <source>
        <dbReference type="ARBA" id="ARBA00022989"/>
    </source>
</evidence>
<dbReference type="SUPFAM" id="SSF55785">
    <property type="entry name" value="PYP-like sensor domain (PAS domain)"/>
    <property type="match status" value="2"/>
</dbReference>
<proteinExistence type="predicted"/>
<dbReference type="InterPro" id="IPR006189">
    <property type="entry name" value="CHASE_dom"/>
</dbReference>
<dbReference type="SMART" id="SM00267">
    <property type="entry name" value="GGDEF"/>
    <property type="match status" value="1"/>
</dbReference>
<dbReference type="InterPro" id="IPR013655">
    <property type="entry name" value="PAS_fold_3"/>
</dbReference>
<evidence type="ECO:0000256" key="4">
    <source>
        <dbReference type="ARBA" id="ARBA00023136"/>
    </source>
</evidence>
<dbReference type="InterPro" id="IPR000160">
    <property type="entry name" value="GGDEF_dom"/>
</dbReference>
<dbReference type="PROSITE" id="PS50887">
    <property type="entry name" value="GGDEF"/>
    <property type="match status" value="1"/>
</dbReference>
<feature type="domain" description="PAC" evidence="7">
    <location>
        <begin position="562"/>
        <end position="614"/>
    </location>
</feature>
<dbReference type="PANTHER" id="PTHR44757:SF2">
    <property type="entry name" value="BIOFILM ARCHITECTURE MAINTENANCE PROTEIN MBAA"/>
    <property type="match status" value="1"/>
</dbReference>
<feature type="domain" description="GGDEF" evidence="9">
    <location>
        <begin position="646"/>
        <end position="780"/>
    </location>
</feature>
<dbReference type="Pfam" id="PF03924">
    <property type="entry name" value="CHASE"/>
    <property type="match status" value="1"/>
</dbReference>
<gene>
    <name evidence="10" type="ORF">LCGC14_0006590</name>
</gene>
<dbReference type="SMART" id="SM00086">
    <property type="entry name" value="PAC"/>
    <property type="match status" value="2"/>
</dbReference>
<accession>A0A0F9Z5S5</accession>
<dbReference type="EMBL" id="LAZR01000001">
    <property type="protein sequence ID" value="KKO12644.1"/>
    <property type="molecule type" value="Genomic_DNA"/>
</dbReference>
<dbReference type="Pfam" id="PF00990">
    <property type="entry name" value="GGDEF"/>
    <property type="match status" value="1"/>
</dbReference>
<dbReference type="InterPro" id="IPR000700">
    <property type="entry name" value="PAS-assoc_C"/>
</dbReference>
<dbReference type="SMART" id="SM01079">
    <property type="entry name" value="CHASE"/>
    <property type="match status" value="1"/>
</dbReference>
<dbReference type="PROSITE" id="PS50113">
    <property type="entry name" value="PAC"/>
    <property type="match status" value="2"/>
</dbReference>
<dbReference type="CDD" id="cd00130">
    <property type="entry name" value="PAS"/>
    <property type="match status" value="2"/>
</dbReference>
<keyword evidence="4 5" id="KW-0472">Membrane</keyword>
<dbReference type="InterPro" id="IPR029787">
    <property type="entry name" value="Nucleotide_cyclase"/>
</dbReference>
<dbReference type="Gene3D" id="3.30.450.20">
    <property type="entry name" value="PAS domain"/>
    <property type="match status" value="2"/>
</dbReference>
<feature type="transmembrane region" description="Helical" evidence="5">
    <location>
        <begin position="12"/>
        <end position="37"/>
    </location>
</feature>
<dbReference type="GO" id="GO:0007165">
    <property type="term" value="P:signal transduction"/>
    <property type="evidence" value="ECO:0007669"/>
    <property type="project" value="UniProtKB-ARBA"/>
</dbReference>
<dbReference type="InterPro" id="IPR001610">
    <property type="entry name" value="PAC"/>
</dbReference>
<dbReference type="Gene3D" id="3.30.70.270">
    <property type="match status" value="1"/>
</dbReference>
<feature type="domain" description="PAS" evidence="6">
    <location>
        <begin position="488"/>
        <end position="558"/>
    </location>
</feature>
<evidence type="ECO:0000259" key="9">
    <source>
        <dbReference type="PROSITE" id="PS50887"/>
    </source>
</evidence>
<dbReference type="Gene3D" id="3.30.450.350">
    <property type="entry name" value="CHASE domain"/>
    <property type="match status" value="1"/>
</dbReference>
<dbReference type="PROSITE" id="PS50112">
    <property type="entry name" value="PAS"/>
    <property type="match status" value="1"/>
</dbReference>
<organism evidence="10">
    <name type="scientific">marine sediment metagenome</name>
    <dbReference type="NCBI Taxonomy" id="412755"/>
    <lineage>
        <taxon>unclassified sequences</taxon>
        <taxon>metagenomes</taxon>
        <taxon>ecological metagenomes</taxon>
    </lineage>
</organism>
<dbReference type="NCBIfam" id="TIGR00229">
    <property type="entry name" value="sensory_box"/>
    <property type="match status" value="2"/>
</dbReference>
<dbReference type="Pfam" id="PF08447">
    <property type="entry name" value="PAS_3"/>
    <property type="match status" value="2"/>
</dbReference>
<keyword evidence="2 5" id="KW-0812">Transmembrane</keyword>